<name>A0A061I8A4_CRIGR</name>
<feature type="coiled-coil region" evidence="1">
    <location>
        <begin position="325"/>
        <end position="352"/>
    </location>
</feature>
<accession>A0A061I8A4</accession>
<dbReference type="PROSITE" id="PS50076">
    <property type="entry name" value="DNAJ_2"/>
    <property type="match status" value="1"/>
</dbReference>
<gene>
    <name evidence="3" type="ORF">H671_4g11685</name>
</gene>
<evidence type="ECO:0000313" key="3">
    <source>
        <dbReference type="EMBL" id="ERE76641.1"/>
    </source>
</evidence>
<dbReference type="SMART" id="SM00271">
    <property type="entry name" value="DnaJ"/>
    <property type="match status" value="1"/>
</dbReference>
<proteinExistence type="predicted"/>
<reference evidence="4" key="1">
    <citation type="journal article" date="2013" name="Nat. Biotechnol.">
        <title>Chinese hamster genome sequenced from sorted chromosomes.</title>
        <authorList>
            <person name="Brinkrolf K."/>
            <person name="Rupp O."/>
            <person name="Laux H."/>
            <person name="Kollin F."/>
            <person name="Ernst W."/>
            <person name="Linke B."/>
            <person name="Kofler R."/>
            <person name="Romand S."/>
            <person name="Hesse F."/>
            <person name="Budach W.E."/>
            <person name="Galosy S."/>
            <person name="Muller D."/>
            <person name="Noll T."/>
            <person name="Wienberg J."/>
            <person name="Jostock T."/>
            <person name="Leonard M."/>
            <person name="Grillari J."/>
            <person name="Tauch A."/>
            <person name="Goesmann A."/>
            <person name="Helk B."/>
            <person name="Mott J.E."/>
            <person name="Puhler A."/>
            <person name="Borth N."/>
        </authorList>
    </citation>
    <scope>NUCLEOTIDE SEQUENCE [LARGE SCALE GENOMIC DNA]</scope>
    <source>
        <strain evidence="4">17A/GY</strain>
    </source>
</reference>
<dbReference type="Gene3D" id="1.10.287.110">
    <property type="entry name" value="DnaJ domain"/>
    <property type="match status" value="1"/>
</dbReference>
<dbReference type="InterPro" id="IPR018961">
    <property type="entry name" value="DnaJ_homolog_subfam-C_membr-28"/>
</dbReference>
<dbReference type="Pfam" id="PF00226">
    <property type="entry name" value="DnaJ"/>
    <property type="match status" value="1"/>
</dbReference>
<dbReference type="PANTHER" id="PTHR39158">
    <property type="entry name" value="OS08G0560600 PROTEIN"/>
    <property type="match status" value="1"/>
</dbReference>
<feature type="domain" description="J" evidence="2">
    <location>
        <begin position="87"/>
        <end position="162"/>
    </location>
</feature>
<dbReference type="InterPro" id="IPR001623">
    <property type="entry name" value="DnaJ_domain"/>
</dbReference>
<dbReference type="Proteomes" id="UP000030759">
    <property type="component" value="Unassembled WGS sequence"/>
</dbReference>
<evidence type="ECO:0000259" key="2">
    <source>
        <dbReference type="PROSITE" id="PS50076"/>
    </source>
</evidence>
<dbReference type="PANTHER" id="PTHR39158:SF1">
    <property type="entry name" value="DNAJ HOMOLOG SUBFAMILY C MEMBER 28"/>
    <property type="match status" value="1"/>
</dbReference>
<evidence type="ECO:0000313" key="4">
    <source>
        <dbReference type="Proteomes" id="UP000030759"/>
    </source>
</evidence>
<dbReference type="CDD" id="cd06257">
    <property type="entry name" value="DnaJ"/>
    <property type="match status" value="1"/>
</dbReference>
<dbReference type="AlphaFoldDB" id="A0A061I8A4"/>
<keyword evidence="1" id="KW-0175">Coiled coil</keyword>
<organism evidence="3 4">
    <name type="scientific">Cricetulus griseus</name>
    <name type="common">Chinese hamster</name>
    <name type="synonym">Cricetulus barabensis griseus</name>
    <dbReference type="NCBI Taxonomy" id="10029"/>
    <lineage>
        <taxon>Eukaryota</taxon>
        <taxon>Metazoa</taxon>
        <taxon>Chordata</taxon>
        <taxon>Craniata</taxon>
        <taxon>Vertebrata</taxon>
        <taxon>Euteleostomi</taxon>
        <taxon>Mammalia</taxon>
        <taxon>Eutheria</taxon>
        <taxon>Euarchontoglires</taxon>
        <taxon>Glires</taxon>
        <taxon>Rodentia</taxon>
        <taxon>Myomorpha</taxon>
        <taxon>Muroidea</taxon>
        <taxon>Cricetidae</taxon>
        <taxon>Cricetinae</taxon>
        <taxon>Cricetulus</taxon>
    </lineage>
</organism>
<dbReference type="FunFam" id="1.10.287.110:FF:000113">
    <property type="entry name" value="DnaJ (Hsp40) homolog, subfamily C, member 28"/>
    <property type="match status" value="1"/>
</dbReference>
<dbReference type="SUPFAM" id="SSF46565">
    <property type="entry name" value="Chaperone J-domain"/>
    <property type="match status" value="1"/>
</dbReference>
<sequence>MTSTTRLTIRRPVPEFTPSNPLTRHCLLSPLLGRIPDTLMNMMCTKMAQTLRPRLISASLTPRGVTLLSGPGSRMISTHKPKKKIKEYYSLLNLREGCSVDDVRESFHKLAKVYHPDSGSNDANSATFIKIEEAYRNVLSHVIKQTQARQKAEDTEEEDKFKYNTPQHRHYLSFEGVGFGTPSQREKQYRQFRADRATEQVMEYQRQKLERELFANSITVKDVRQSKELKITQAMERLVEDLIQESMAKGDFDNLSGKGKPLKKFSGCSYIDPMTHNLNRILIDNGYQPEWILMQKEIKDTIEQLREALLVSRKKLGNPLTPGGQKQWNQVCEKFQENIRKLNKRISDFNLIVPILTRQKVHFDAQKEVIRVQKMYEAFIEAKEITEENPTDISKEEEKTPRVKTGFLNWLNLWKFIKI</sequence>
<evidence type="ECO:0000256" key="1">
    <source>
        <dbReference type="SAM" id="Coils"/>
    </source>
</evidence>
<dbReference type="InterPro" id="IPR052573">
    <property type="entry name" value="DnaJ_C_subfamily_28"/>
</dbReference>
<dbReference type="EMBL" id="KE674125">
    <property type="protein sequence ID" value="ERE76641.1"/>
    <property type="molecule type" value="Genomic_DNA"/>
</dbReference>
<protein>
    <submittedName>
        <fullName evidence="3">Putative dnaJ subfamily C member 28</fullName>
    </submittedName>
</protein>
<dbReference type="InterPro" id="IPR036869">
    <property type="entry name" value="J_dom_sf"/>
</dbReference>
<dbReference type="Pfam" id="PF09350">
    <property type="entry name" value="DJC28_CD"/>
    <property type="match status" value="1"/>
</dbReference>